<organism evidence="2 4">
    <name type="scientific">Tetradesmus obliquus</name>
    <name type="common">Green alga</name>
    <name type="synonym">Acutodesmus obliquus</name>
    <dbReference type="NCBI Taxonomy" id="3088"/>
    <lineage>
        <taxon>Eukaryota</taxon>
        <taxon>Viridiplantae</taxon>
        <taxon>Chlorophyta</taxon>
        <taxon>core chlorophytes</taxon>
        <taxon>Chlorophyceae</taxon>
        <taxon>CS clade</taxon>
        <taxon>Sphaeropleales</taxon>
        <taxon>Scenedesmaceae</taxon>
        <taxon>Tetradesmus</taxon>
    </lineage>
</organism>
<dbReference type="AlphaFoldDB" id="A0A383WFE1"/>
<dbReference type="Proteomes" id="UP000256970">
    <property type="component" value="Unassembled WGS sequence"/>
</dbReference>
<evidence type="ECO:0000256" key="1">
    <source>
        <dbReference type="SAM" id="MobiDB-lite"/>
    </source>
</evidence>
<evidence type="ECO:0000313" key="2">
    <source>
        <dbReference type="EMBL" id="SZX75963.1"/>
    </source>
</evidence>
<evidence type="ECO:0000313" key="4">
    <source>
        <dbReference type="Proteomes" id="UP000256970"/>
    </source>
</evidence>
<dbReference type="Pfam" id="PF05250">
    <property type="entry name" value="UPF0193"/>
    <property type="match status" value="1"/>
</dbReference>
<feature type="compositionally biased region" description="Low complexity" evidence="1">
    <location>
        <begin position="74"/>
        <end position="95"/>
    </location>
</feature>
<protein>
    <submittedName>
        <fullName evidence="2">Uncharacterized protein</fullName>
    </submittedName>
</protein>
<dbReference type="EMBL" id="FNXT01001248">
    <property type="protein sequence ID" value="SZX76124.1"/>
    <property type="molecule type" value="Genomic_DNA"/>
</dbReference>
<feature type="region of interest" description="Disordered" evidence="1">
    <location>
        <begin position="36"/>
        <end position="105"/>
    </location>
</feature>
<reference evidence="2 4" key="1">
    <citation type="submission" date="2016-10" db="EMBL/GenBank/DDBJ databases">
        <authorList>
            <person name="Cai Z."/>
        </authorList>
    </citation>
    <scope>NUCLEOTIDE SEQUENCE [LARGE SCALE GENOMIC DNA]</scope>
</reference>
<proteinExistence type="predicted"/>
<sequence length="210" mass="22949">MQYKDNRQQATSQFSKETASFMRGSTGSWVDLVSSQTASFQPPASQATQLVQVPRPSPKRSSPGKLPAFRPSIQLQQQMQAAQDAEQQQQQQHQQQCRRVSCKPGMDREAEKDHLAAVFALGREGAAALQHASLARTTAAAVAAKQRPAASVKEQLVNQVIEELNARTQLLQELQQQGGAAAAEQARLVKAEIRQRVLELRRLGVTAGEA</sequence>
<name>A0A383WFE1_TETOB</name>
<feature type="compositionally biased region" description="Polar residues" evidence="1">
    <location>
        <begin position="36"/>
        <end position="51"/>
    </location>
</feature>
<dbReference type="EMBL" id="FNXT01001246">
    <property type="protein sequence ID" value="SZX75963.1"/>
    <property type="molecule type" value="Genomic_DNA"/>
</dbReference>
<evidence type="ECO:0000313" key="3">
    <source>
        <dbReference type="EMBL" id="SZX76124.1"/>
    </source>
</evidence>
<dbReference type="InterPro" id="IPR007914">
    <property type="entry name" value="UPF0193"/>
</dbReference>
<accession>A0A383WFE1</accession>
<keyword evidence="4" id="KW-1185">Reference proteome</keyword>
<gene>
    <name evidence="2" type="ORF">BQ4739_LOCUS16330</name>
    <name evidence="3" type="ORF">BQ4739_LOCUS16486</name>
</gene>